<dbReference type="Gene3D" id="1.10.10.10">
    <property type="entry name" value="Winged helix-like DNA-binding domain superfamily/Winged helix DNA-binding domain"/>
    <property type="match status" value="1"/>
</dbReference>
<dbReference type="GO" id="GO:0000976">
    <property type="term" value="F:transcription cis-regulatory region binding"/>
    <property type="evidence" value="ECO:0007669"/>
    <property type="project" value="TreeGrafter"/>
</dbReference>
<evidence type="ECO:0000256" key="1">
    <source>
        <dbReference type="ARBA" id="ARBA00023015"/>
    </source>
</evidence>
<organism evidence="8 9">
    <name type="scientific">Oceanicola granulosus (strain ATCC BAA-861 / DSM 15982 / KCTC 12143 / HTCC2516)</name>
    <dbReference type="NCBI Taxonomy" id="314256"/>
    <lineage>
        <taxon>Bacteria</taxon>
        <taxon>Pseudomonadati</taxon>
        <taxon>Pseudomonadota</taxon>
        <taxon>Alphaproteobacteria</taxon>
        <taxon>Rhodobacterales</taxon>
        <taxon>Roseobacteraceae</taxon>
        <taxon>Oceanicola</taxon>
    </lineage>
</organism>
<dbReference type="OrthoDB" id="9802426at2"/>
<evidence type="ECO:0000256" key="2">
    <source>
        <dbReference type="ARBA" id="ARBA00023125"/>
    </source>
</evidence>
<evidence type="ECO:0000259" key="7">
    <source>
        <dbReference type="PROSITE" id="PS51755"/>
    </source>
</evidence>
<sequence length="223" mass="24056">MRILIVEDSEDVAAAITAALGRAGMACDRAAGAREAQDYLAAETYDVVVLDIHLPDGDGRTILSDLRRAGSRTPVLMLTAELEVSSRVNALDAGADDYLVKPFDLRELEARVRVLGRRGDSAGSARISVGDLEFDQAARTVRIAGAAVALTRREVSLLGLLVARRDRIIAKEQILERLFSMDEDVGLNTVELYVARLRKKLAASSVSIVTHRGLGYQLTAPDG</sequence>
<dbReference type="AlphaFoldDB" id="Q2CF25"/>
<gene>
    <name evidence="8" type="ORF">OG2516_17775</name>
</gene>
<evidence type="ECO:0000313" key="9">
    <source>
        <dbReference type="Proteomes" id="UP000003635"/>
    </source>
</evidence>
<dbReference type="Proteomes" id="UP000003635">
    <property type="component" value="Unassembled WGS sequence"/>
</dbReference>
<evidence type="ECO:0000256" key="3">
    <source>
        <dbReference type="ARBA" id="ARBA00023163"/>
    </source>
</evidence>
<dbReference type="PANTHER" id="PTHR48111:SF67">
    <property type="entry name" value="TRANSCRIPTIONAL REGULATORY PROTEIN TCTD"/>
    <property type="match status" value="1"/>
</dbReference>
<keyword evidence="9" id="KW-1185">Reference proteome</keyword>
<dbReference type="eggNOG" id="COG0745">
    <property type="taxonomic scope" value="Bacteria"/>
</dbReference>
<dbReference type="RefSeq" id="WP_007256832.1">
    <property type="nucleotide sequence ID" value="NZ_CH724109.1"/>
</dbReference>
<accession>Q2CF25</accession>
<comment type="caution">
    <text evidence="8">The sequence shown here is derived from an EMBL/GenBank/DDBJ whole genome shotgun (WGS) entry which is preliminary data.</text>
</comment>
<proteinExistence type="predicted"/>
<dbReference type="Gene3D" id="6.10.250.690">
    <property type="match status" value="1"/>
</dbReference>
<dbReference type="SMART" id="SM00862">
    <property type="entry name" value="Trans_reg_C"/>
    <property type="match status" value="1"/>
</dbReference>
<dbReference type="InterPro" id="IPR001867">
    <property type="entry name" value="OmpR/PhoB-type_DNA-bd"/>
</dbReference>
<dbReference type="PROSITE" id="PS50110">
    <property type="entry name" value="RESPONSE_REGULATORY"/>
    <property type="match status" value="1"/>
</dbReference>
<feature type="domain" description="OmpR/PhoB-type" evidence="7">
    <location>
        <begin position="124"/>
        <end position="220"/>
    </location>
</feature>
<keyword evidence="4" id="KW-0597">Phosphoprotein</keyword>
<feature type="modified residue" description="4-aspartylphosphate" evidence="4">
    <location>
        <position position="51"/>
    </location>
</feature>
<evidence type="ECO:0000256" key="4">
    <source>
        <dbReference type="PROSITE-ProRule" id="PRU00169"/>
    </source>
</evidence>
<dbReference type="PROSITE" id="PS51755">
    <property type="entry name" value="OMPR_PHOB"/>
    <property type="match status" value="1"/>
</dbReference>
<evidence type="ECO:0000313" key="8">
    <source>
        <dbReference type="EMBL" id="EAR51302.1"/>
    </source>
</evidence>
<evidence type="ECO:0000256" key="5">
    <source>
        <dbReference type="PROSITE-ProRule" id="PRU01091"/>
    </source>
</evidence>
<dbReference type="EMBL" id="AAOT01000014">
    <property type="protein sequence ID" value="EAR51302.1"/>
    <property type="molecule type" value="Genomic_DNA"/>
</dbReference>
<dbReference type="InterPro" id="IPR001789">
    <property type="entry name" value="Sig_transdc_resp-reg_receiver"/>
</dbReference>
<dbReference type="GO" id="GO:0006355">
    <property type="term" value="P:regulation of DNA-templated transcription"/>
    <property type="evidence" value="ECO:0007669"/>
    <property type="project" value="InterPro"/>
</dbReference>
<name>Q2CF25_OCEGH</name>
<protein>
    <submittedName>
        <fullName evidence="8">Two-component system, regulatory protein</fullName>
    </submittedName>
</protein>
<dbReference type="GO" id="GO:0032993">
    <property type="term" value="C:protein-DNA complex"/>
    <property type="evidence" value="ECO:0007669"/>
    <property type="project" value="TreeGrafter"/>
</dbReference>
<dbReference type="STRING" id="314256.OG2516_17775"/>
<dbReference type="HOGENOM" id="CLU_000445_30_1_5"/>
<dbReference type="Pfam" id="PF00486">
    <property type="entry name" value="Trans_reg_C"/>
    <property type="match status" value="1"/>
</dbReference>
<dbReference type="GO" id="GO:0000156">
    <property type="term" value="F:phosphorelay response regulator activity"/>
    <property type="evidence" value="ECO:0007669"/>
    <property type="project" value="TreeGrafter"/>
</dbReference>
<keyword evidence="1" id="KW-0805">Transcription regulation</keyword>
<feature type="domain" description="Response regulatory" evidence="6">
    <location>
        <begin position="2"/>
        <end position="116"/>
    </location>
</feature>
<dbReference type="CDD" id="cd00383">
    <property type="entry name" value="trans_reg_C"/>
    <property type="match status" value="1"/>
</dbReference>
<dbReference type="PANTHER" id="PTHR48111">
    <property type="entry name" value="REGULATOR OF RPOS"/>
    <property type="match status" value="1"/>
</dbReference>
<dbReference type="SMART" id="SM00448">
    <property type="entry name" value="REC"/>
    <property type="match status" value="1"/>
</dbReference>
<dbReference type="SUPFAM" id="SSF52172">
    <property type="entry name" value="CheY-like"/>
    <property type="match status" value="1"/>
</dbReference>
<dbReference type="Pfam" id="PF00072">
    <property type="entry name" value="Response_reg"/>
    <property type="match status" value="1"/>
</dbReference>
<dbReference type="GO" id="GO:0005829">
    <property type="term" value="C:cytosol"/>
    <property type="evidence" value="ECO:0007669"/>
    <property type="project" value="TreeGrafter"/>
</dbReference>
<reference evidence="8 9" key="1">
    <citation type="journal article" date="2010" name="J. Bacteriol.">
        <title>Genome sequences of Oceanicola granulosus HTCC2516(T) and Oceanicola batsensis HTCC2597(TDelta).</title>
        <authorList>
            <person name="Thrash J.C."/>
            <person name="Cho J.C."/>
            <person name="Vergin K.L."/>
            <person name="Giovannoni S.J."/>
        </authorList>
    </citation>
    <scope>NUCLEOTIDE SEQUENCE [LARGE SCALE GENOMIC DNA]</scope>
    <source>
        <strain evidence="9">ATCC BAA-861 / DSM 15982 / KCTC 12143 / HTCC2516</strain>
    </source>
</reference>
<evidence type="ECO:0000259" key="6">
    <source>
        <dbReference type="PROSITE" id="PS50110"/>
    </source>
</evidence>
<dbReference type="InterPro" id="IPR036388">
    <property type="entry name" value="WH-like_DNA-bd_sf"/>
</dbReference>
<dbReference type="InterPro" id="IPR039420">
    <property type="entry name" value="WalR-like"/>
</dbReference>
<dbReference type="Gene3D" id="3.40.50.2300">
    <property type="match status" value="1"/>
</dbReference>
<dbReference type="InterPro" id="IPR011006">
    <property type="entry name" value="CheY-like_superfamily"/>
</dbReference>
<keyword evidence="2 5" id="KW-0238">DNA-binding</keyword>
<keyword evidence="3" id="KW-0804">Transcription</keyword>
<feature type="DNA-binding region" description="OmpR/PhoB-type" evidence="5">
    <location>
        <begin position="124"/>
        <end position="220"/>
    </location>
</feature>